<feature type="domain" description="CheW-like" evidence="2">
    <location>
        <begin position="182"/>
        <end position="322"/>
    </location>
</feature>
<proteinExistence type="predicted"/>
<feature type="domain" description="CheW-like" evidence="2">
    <location>
        <begin position="3"/>
        <end position="148"/>
    </location>
</feature>
<organism evidence="3 4">
    <name type="scientific">Pannonibacter tanglangensis</name>
    <dbReference type="NCBI Taxonomy" id="2750084"/>
    <lineage>
        <taxon>Bacteria</taxon>
        <taxon>Pseudomonadati</taxon>
        <taxon>Pseudomonadota</taxon>
        <taxon>Alphaproteobacteria</taxon>
        <taxon>Hyphomicrobiales</taxon>
        <taxon>Stappiaceae</taxon>
        <taxon>Pannonibacter</taxon>
    </lineage>
</organism>
<dbReference type="EMBL" id="JAABLP010000004">
    <property type="protein sequence ID" value="NBN65085.1"/>
    <property type="molecule type" value="Genomic_DNA"/>
</dbReference>
<dbReference type="InterPro" id="IPR039315">
    <property type="entry name" value="CheW"/>
</dbReference>
<dbReference type="PANTHER" id="PTHR22617">
    <property type="entry name" value="CHEMOTAXIS SENSOR HISTIDINE KINASE-RELATED"/>
    <property type="match status" value="1"/>
</dbReference>
<comment type="caution">
    <text evidence="3">The sequence shown here is derived from an EMBL/GenBank/DDBJ whole genome shotgun (WGS) entry which is preliminary data.</text>
</comment>
<dbReference type="Pfam" id="PF01584">
    <property type="entry name" value="CheW"/>
    <property type="match status" value="3"/>
</dbReference>
<feature type="region of interest" description="Disordered" evidence="1">
    <location>
        <begin position="329"/>
        <end position="352"/>
    </location>
</feature>
<accession>A0ABW9ZQT4</accession>
<dbReference type="PANTHER" id="PTHR22617:SF23">
    <property type="entry name" value="CHEMOTAXIS PROTEIN CHEW"/>
    <property type="match status" value="1"/>
</dbReference>
<gene>
    <name evidence="3" type="ORF">GWI71_15440</name>
</gene>
<evidence type="ECO:0000313" key="3">
    <source>
        <dbReference type="EMBL" id="NBN65085.1"/>
    </source>
</evidence>
<dbReference type="PROSITE" id="PS50851">
    <property type="entry name" value="CHEW"/>
    <property type="match status" value="3"/>
</dbReference>
<protein>
    <recommendedName>
        <fullName evidence="2">CheW-like domain-containing protein</fullName>
    </recommendedName>
</protein>
<name>A0ABW9ZQT4_9HYPH</name>
<dbReference type="Gene3D" id="2.30.30.40">
    <property type="entry name" value="SH3 Domains"/>
    <property type="match status" value="2"/>
</dbReference>
<evidence type="ECO:0000313" key="4">
    <source>
        <dbReference type="Proteomes" id="UP000541347"/>
    </source>
</evidence>
<dbReference type="InterPro" id="IPR002545">
    <property type="entry name" value="CheW-lke_dom"/>
</dbReference>
<reference evidence="3 4" key="1">
    <citation type="submission" date="2020-01" db="EMBL/GenBank/DDBJ databases">
        <authorList>
            <person name="Peng S.Y."/>
            <person name="Li J."/>
            <person name="Wang M."/>
            <person name="Wang L."/>
            <person name="Wang C.Q."/>
            <person name="Wang J.R."/>
        </authorList>
    </citation>
    <scope>NUCLEOTIDE SEQUENCE [LARGE SCALE GENOMIC DNA]</scope>
    <source>
        <strain evidence="3 4">XCT-34</strain>
    </source>
</reference>
<sequence length="512" mass="53872">MEHIDYLLATLGSTRLALPLDLVLSVNEPAPVTPLPFCPRHVRGLVFVQDRVLPLMDLAGVLGLPPSPAGTAAGSLVILANGDDVRALEVDHVVAMVAVETDAIHPLAKADADADGIVPSPFLPRRLSARGGDWLVLDWVRLAAETRMDAEGLVEDGALIPADPVGLPETIGEDEIAAASERFAHLLIDLGPDRYALPTAIIADVLEPSGLRAMPGAPAYVAGLMEHADTPLLVIDTGGLLGARPSAFTGPEPDSVILRISDPSARRSFALLADRAPGLLSLTAEEIFTADDAVAGISRYAVVDERIIAILDPLALVADHLAEIERLTPHRTPGETGAAAAAASGQPPRDASAAALRPGFRFLTLRVADDFFAIDLDRVDSILSTVRLTPLPGDGNGFDGMADAGDRVVPVLDLRRRLGVLPGALTEALPGALTGARPERQPDDAPPCVLLQLEGSTAGLAVDQVLRIEDVAAEDIDEVADRHGLPVHAVARVRDRLMAVLTLDRLLPRLVH</sequence>
<dbReference type="RefSeq" id="WP_161677091.1">
    <property type="nucleotide sequence ID" value="NZ_JAABLP010000004.1"/>
</dbReference>
<keyword evidence="4" id="KW-1185">Reference proteome</keyword>
<dbReference type="InterPro" id="IPR036061">
    <property type="entry name" value="CheW-like_dom_sf"/>
</dbReference>
<evidence type="ECO:0000259" key="2">
    <source>
        <dbReference type="PROSITE" id="PS50851"/>
    </source>
</evidence>
<dbReference type="SMART" id="SM00260">
    <property type="entry name" value="CheW"/>
    <property type="match status" value="3"/>
</dbReference>
<dbReference type="Proteomes" id="UP000541347">
    <property type="component" value="Unassembled WGS sequence"/>
</dbReference>
<dbReference type="SUPFAM" id="SSF50341">
    <property type="entry name" value="CheW-like"/>
    <property type="match status" value="3"/>
</dbReference>
<dbReference type="Gene3D" id="2.40.50.180">
    <property type="entry name" value="CheA-289, Domain 4"/>
    <property type="match status" value="3"/>
</dbReference>
<evidence type="ECO:0000256" key="1">
    <source>
        <dbReference type="SAM" id="MobiDB-lite"/>
    </source>
</evidence>
<feature type="domain" description="CheW-like" evidence="2">
    <location>
        <begin position="359"/>
        <end position="512"/>
    </location>
</feature>